<keyword evidence="4" id="KW-0732">Signal</keyword>
<comment type="similarity">
    <text evidence="2">Belongs to the DIPK family.</text>
</comment>
<dbReference type="PANTHER" id="PTHR32073">
    <property type="entry name" value="GH11358P"/>
    <property type="match status" value="1"/>
</dbReference>
<evidence type="ECO:0000256" key="4">
    <source>
        <dbReference type="ARBA" id="ARBA00022729"/>
    </source>
</evidence>
<protein>
    <recommendedName>
        <fullName evidence="6">FAM69 protein-kinase domain-containing protein</fullName>
    </recommendedName>
</protein>
<proteinExistence type="inferred from homology"/>
<comment type="caution">
    <text evidence="7">The sequence shown here is derived from an EMBL/GenBank/DDBJ whole genome shotgun (WGS) entry which is preliminary data.</text>
</comment>
<sequence>MEHCALFGSGSEHLSCASTLSDAHGCPSPGQAADIAKRRQSPDEAEQLDCQGASDPGHEPCDMGLPLVVPNPSPLPSQGSNSFTRSFLGLDKCNACVGTSICKKLYKEQIRFERWLDPQLHFSSDNRTSYEAIYTDDSETWRPVVLSRMVSPDLHQLADESICISAGKRKSCSIEAVLRATPRFQNLANSNILLHSMVQGLVSPMLRCPSQRLLNRIVRRYFEVADVGSVQMKHFTTKDKLRLLYTMAVNQQPLILQMFPGNEGWPFPRYHGSCGRLMVWAGCRPLRSLYQSALAHRSDAAYQILHITQSLTSNSLHFRLYYTSVSEDIFGIAEDGRLFIMDASTIGIIDLQEGFHTEADQHDNHTDVFSCLSGSCIRTPPCKSIRPTQSFALLCRHVLPKLLTSTDAKESGLPSIAITEITICADQAQSDQRIHKAVQILKETLQHFRPCNIDYGYRYPECRYSAKF</sequence>
<comment type="subcellular location">
    <subcellularLocation>
        <location evidence="1">Secreted</location>
    </subcellularLocation>
</comment>
<name>A0A8T0BR09_SILME</name>
<evidence type="ECO:0000256" key="1">
    <source>
        <dbReference type="ARBA" id="ARBA00004613"/>
    </source>
</evidence>
<evidence type="ECO:0000256" key="5">
    <source>
        <dbReference type="SAM" id="MobiDB-lite"/>
    </source>
</evidence>
<dbReference type="EMBL" id="JABFDY010000003">
    <property type="protein sequence ID" value="KAF7709478.1"/>
    <property type="molecule type" value="Genomic_DNA"/>
</dbReference>
<dbReference type="PANTHER" id="PTHR32073:SF8">
    <property type="entry name" value="DIVERGENT PROTEIN KINASE DOMAIN 2B"/>
    <property type="match status" value="1"/>
</dbReference>
<evidence type="ECO:0000259" key="6">
    <source>
        <dbReference type="Pfam" id="PF12260"/>
    </source>
</evidence>
<dbReference type="InterPro" id="IPR020519">
    <property type="entry name" value="DIPK2A/B"/>
</dbReference>
<feature type="region of interest" description="Disordered" evidence="5">
    <location>
        <begin position="28"/>
        <end position="55"/>
    </location>
</feature>
<dbReference type="InterPro" id="IPR022049">
    <property type="entry name" value="FAM69_kinase_dom"/>
</dbReference>
<evidence type="ECO:0000256" key="3">
    <source>
        <dbReference type="ARBA" id="ARBA00022525"/>
    </source>
</evidence>
<reference evidence="7" key="1">
    <citation type="submission" date="2020-08" db="EMBL/GenBank/DDBJ databases">
        <title>Chromosome-level assembly of Southern catfish (Silurus meridionalis) provides insights into visual adaptation to the nocturnal and benthic lifestyles.</title>
        <authorList>
            <person name="Zhang Y."/>
            <person name="Wang D."/>
            <person name="Peng Z."/>
        </authorList>
    </citation>
    <scope>NUCLEOTIDE SEQUENCE</scope>
    <source>
        <strain evidence="7">SWU-2019-XX</strain>
        <tissue evidence="7">Muscle</tissue>
    </source>
</reference>
<dbReference type="Proteomes" id="UP000606274">
    <property type="component" value="Unassembled WGS sequence"/>
</dbReference>
<evidence type="ECO:0000313" key="8">
    <source>
        <dbReference type="Proteomes" id="UP000606274"/>
    </source>
</evidence>
<keyword evidence="3" id="KW-0964">Secreted</keyword>
<organism evidence="7 8">
    <name type="scientific">Silurus meridionalis</name>
    <name type="common">Southern catfish</name>
    <name type="synonym">Silurus soldatovi meridionalis</name>
    <dbReference type="NCBI Taxonomy" id="175797"/>
    <lineage>
        <taxon>Eukaryota</taxon>
        <taxon>Metazoa</taxon>
        <taxon>Chordata</taxon>
        <taxon>Craniata</taxon>
        <taxon>Vertebrata</taxon>
        <taxon>Euteleostomi</taxon>
        <taxon>Actinopterygii</taxon>
        <taxon>Neopterygii</taxon>
        <taxon>Teleostei</taxon>
        <taxon>Ostariophysi</taxon>
        <taxon>Siluriformes</taxon>
        <taxon>Siluridae</taxon>
        <taxon>Silurus</taxon>
    </lineage>
</organism>
<feature type="domain" description="FAM69 protein-kinase" evidence="6">
    <location>
        <begin position="244"/>
        <end position="407"/>
    </location>
</feature>
<dbReference type="Pfam" id="PF12260">
    <property type="entry name" value="PIP49_C"/>
    <property type="match status" value="1"/>
</dbReference>
<evidence type="ECO:0000313" key="7">
    <source>
        <dbReference type="EMBL" id="KAF7709478.1"/>
    </source>
</evidence>
<keyword evidence="8" id="KW-1185">Reference proteome</keyword>
<evidence type="ECO:0000256" key="2">
    <source>
        <dbReference type="ARBA" id="ARBA00006338"/>
    </source>
</evidence>
<dbReference type="GO" id="GO:0005576">
    <property type="term" value="C:extracellular region"/>
    <property type="evidence" value="ECO:0007669"/>
    <property type="project" value="UniProtKB-SubCell"/>
</dbReference>
<gene>
    <name evidence="7" type="ORF">HF521_016328</name>
</gene>
<dbReference type="AlphaFoldDB" id="A0A8T0BR09"/>
<accession>A0A8T0BR09</accession>